<reference evidence="1 2" key="1">
    <citation type="submission" date="2017-10" db="EMBL/GenBank/DDBJ databases">
        <title>Whole-genome sequence of three Streptococcus macedonicus strains isolated from Italian cheeses of the Veneto region.</title>
        <authorList>
            <person name="Treu L."/>
            <person name="De Diego-Diaz B."/>
            <person name="Papadimitriou K."/>
            <person name="Tsakalidou E."/>
            <person name="Corich V."/>
            <person name="Giacomini A."/>
        </authorList>
    </citation>
    <scope>NUCLEOTIDE SEQUENCE [LARGE SCALE GENOMIC DNA]</scope>
    <source>
        <strain evidence="1 2">27MV</strain>
    </source>
</reference>
<dbReference type="EMBL" id="PEBM01000050">
    <property type="protein sequence ID" value="PHV56117.1"/>
    <property type="molecule type" value="Genomic_DNA"/>
</dbReference>
<dbReference type="InterPro" id="IPR038620">
    <property type="entry name" value="YdcP-like_sf"/>
</dbReference>
<protein>
    <submittedName>
        <fullName evidence="1">DUF961 domain-containing protein</fullName>
    </submittedName>
</protein>
<dbReference type="Proteomes" id="UP000222913">
    <property type="component" value="Unassembled WGS sequence"/>
</dbReference>
<dbReference type="Pfam" id="PF06125">
    <property type="entry name" value="DUF961"/>
    <property type="match status" value="1"/>
</dbReference>
<dbReference type="InterPro" id="IPR010365">
    <property type="entry name" value="DUF961"/>
</dbReference>
<name>A0A2G3NRE7_STRMC</name>
<evidence type="ECO:0000313" key="1">
    <source>
        <dbReference type="EMBL" id="PHV56117.1"/>
    </source>
</evidence>
<comment type="caution">
    <text evidence="1">The sequence shown here is derived from an EMBL/GenBank/DDBJ whole genome shotgun (WGS) entry which is preliminary data.</text>
</comment>
<organism evidence="1 2">
    <name type="scientific">Streptococcus macedonicus</name>
    <name type="common">Streptococcus gallolyticus macedonicus</name>
    <dbReference type="NCBI Taxonomy" id="59310"/>
    <lineage>
        <taxon>Bacteria</taxon>
        <taxon>Bacillati</taxon>
        <taxon>Bacillota</taxon>
        <taxon>Bacilli</taxon>
        <taxon>Lactobacillales</taxon>
        <taxon>Streptococcaceae</taxon>
        <taxon>Streptococcus</taxon>
    </lineage>
</organism>
<dbReference type="AlphaFoldDB" id="A0A2G3NRE7"/>
<proteinExistence type="predicted"/>
<dbReference type="RefSeq" id="WP_099390752.1">
    <property type="nucleotide sequence ID" value="NZ_PEBM01000050.1"/>
</dbReference>
<accession>A0A2G3NRE7</accession>
<dbReference type="Gene3D" id="2.40.50.390">
    <property type="entry name" value="Conjugative transposon protein, DUF961"/>
    <property type="match status" value="1"/>
</dbReference>
<gene>
    <name evidence="1" type="ORF">CS010_08900</name>
</gene>
<evidence type="ECO:0000313" key="2">
    <source>
        <dbReference type="Proteomes" id="UP000222913"/>
    </source>
</evidence>
<sequence>MTVKFAADVIETFDTVKTLGTLNFLEVIPFMHWEDYVEEGTGEEKRRETDEVDYVDVKLYSSAVNGDITVTVPPEAKVAQMTAEKNYNDEVTLVAPTARFWSNSETINNRRIITSGVKLRAKDVVLVGKPEPKKEG</sequence>